<dbReference type="EMBL" id="UXUI01000205">
    <property type="protein sequence ID" value="VDD85113.1"/>
    <property type="molecule type" value="Genomic_DNA"/>
</dbReference>
<gene>
    <name evidence="1" type="ORF">EVEC_LOCUS256</name>
</gene>
<evidence type="ECO:0000313" key="2">
    <source>
        <dbReference type="Proteomes" id="UP000274131"/>
    </source>
</evidence>
<dbReference type="AlphaFoldDB" id="A0A0N4UT41"/>
<evidence type="ECO:0000313" key="3">
    <source>
        <dbReference type="WBParaSite" id="EVEC_0000036301-mRNA-1"/>
    </source>
</evidence>
<dbReference type="Proteomes" id="UP000274131">
    <property type="component" value="Unassembled WGS sequence"/>
</dbReference>
<dbReference type="STRING" id="51028.A0A0N4UT41"/>
<dbReference type="WBParaSite" id="EVEC_0000036301-mRNA-1">
    <property type="protein sequence ID" value="EVEC_0000036301-mRNA-1"/>
    <property type="gene ID" value="EVEC_0000036301"/>
</dbReference>
<sequence length="85" mass="10236">MLTFNPNKRISIEDALAHPYLEQYYDPNDEPECEEPFTLEMEYDDLPKDVLKRLIFEETELHYKRMQAARNQMMQAPYAIIPMNH</sequence>
<name>A0A0N4UT41_ENTVE</name>
<proteinExistence type="predicted"/>
<dbReference type="Gene3D" id="3.30.200.20">
    <property type="entry name" value="Phosphorylase Kinase, domain 1"/>
    <property type="match status" value="1"/>
</dbReference>
<keyword evidence="2" id="KW-1185">Reference proteome</keyword>
<accession>A0A0N4UT41</accession>
<reference evidence="3" key="1">
    <citation type="submission" date="2017-02" db="UniProtKB">
        <authorList>
            <consortium name="WormBaseParasite"/>
        </authorList>
    </citation>
    <scope>IDENTIFICATION</scope>
</reference>
<dbReference type="SUPFAM" id="SSF56112">
    <property type="entry name" value="Protein kinase-like (PK-like)"/>
    <property type="match status" value="1"/>
</dbReference>
<protein>
    <submittedName>
        <fullName evidence="3">Mitogen-activated protein kinase 10</fullName>
    </submittedName>
</protein>
<evidence type="ECO:0000313" key="1">
    <source>
        <dbReference type="EMBL" id="VDD85113.1"/>
    </source>
</evidence>
<dbReference type="InterPro" id="IPR011009">
    <property type="entry name" value="Kinase-like_dom_sf"/>
</dbReference>
<dbReference type="OrthoDB" id="192887at2759"/>
<reference evidence="1 2" key="2">
    <citation type="submission" date="2018-10" db="EMBL/GenBank/DDBJ databases">
        <authorList>
            <consortium name="Pathogen Informatics"/>
        </authorList>
    </citation>
    <scope>NUCLEOTIDE SEQUENCE [LARGE SCALE GENOMIC DNA]</scope>
</reference>
<dbReference type="Gene3D" id="1.10.510.10">
    <property type="entry name" value="Transferase(Phosphotransferase) domain 1"/>
    <property type="match status" value="1"/>
</dbReference>
<organism evidence="3">
    <name type="scientific">Enterobius vermicularis</name>
    <name type="common">Human pinworm</name>
    <dbReference type="NCBI Taxonomy" id="51028"/>
    <lineage>
        <taxon>Eukaryota</taxon>
        <taxon>Metazoa</taxon>
        <taxon>Ecdysozoa</taxon>
        <taxon>Nematoda</taxon>
        <taxon>Chromadorea</taxon>
        <taxon>Rhabditida</taxon>
        <taxon>Spirurina</taxon>
        <taxon>Oxyuridomorpha</taxon>
        <taxon>Oxyuroidea</taxon>
        <taxon>Oxyuridae</taxon>
        <taxon>Enterobius</taxon>
    </lineage>
</organism>